<dbReference type="InterPro" id="IPR009057">
    <property type="entry name" value="Homeodomain-like_sf"/>
</dbReference>
<evidence type="ECO:0000259" key="3">
    <source>
        <dbReference type="Pfam" id="PF13518"/>
    </source>
</evidence>
<reference evidence="4 5" key="1">
    <citation type="submission" date="2019-04" db="EMBL/GenBank/DDBJ databases">
        <title>Lysinibacillus genome sequencing.</title>
        <authorList>
            <person name="Dunlap C."/>
        </authorList>
    </citation>
    <scope>NUCLEOTIDE SEQUENCE [LARGE SCALE GENOMIC DNA]</scope>
    <source>
        <strain evidence="4 5">NBRC 109424</strain>
    </source>
</reference>
<comment type="similarity">
    <text evidence="1">Belongs to the IS150/IS1296 orfA family.</text>
</comment>
<evidence type="ECO:0000313" key="4">
    <source>
        <dbReference type="EMBL" id="TKI67182.1"/>
    </source>
</evidence>
<dbReference type="RefSeq" id="WP_025219148.1">
    <property type="nucleotide sequence ID" value="NZ_CP006837.1"/>
</dbReference>
<gene>
    <name evidence="4" type="ORF">FC752_02910</name>
</gene>
<dbReference type="Proteomes" id="UP000308539">
    <property type="component" value="Unassembled WGS sequence"/>
</dbReference>
<comment type="caution">
    <text evidence="4">The sequence shown here is derived from an EMBL/GenBank/DDBJ whole genome shotgun (WGS) entry which is preliminary data.</text>
</comment>
<sequence length="165" mass="19518">METREKKKKVVELYQKGVLSHSAIARELSINKAVVSSWLAIYKYHGLDGLLAPPCKSYDDSFKLEVIHYLIETVESYTEVSGRFNLHSRATLWKWMHLYMTESDWALYHKKRERRDMKKKSTTTTQNDTEKLQEELELLRAENAYLKKLHALIQEKEKLARKKKS</sequence>
<accession>A0ABY2TET6</accession>
<evidence type="ECO:0000256" key="1">
    <source>
        <dbReference type="ARBA" id="ARBA00038232"/>
    </source>
</evidence>
<dbReference type="SUPFAM" id="SSF46689">
    <property type="entry name" value="Homeodomain-like"/>
    <property type="match status" value="1"/>
</dbReference>
<dbReference type="EMBL" id="SZPV01000007">
    <property type="protein sequence ID" value="TKI67182.1"/>
    <property type="molecule type" value="Genomic_DNA"/>
</dbReference>
<dbReference type="InterPro" id="IPR055247">
    <property type="entry name" value="InsJ-like_HTH"/>
</dbReference>
<proteinExistence type="inferred from homology"/>
<dbReference type="Gene3D" id="1.10.10.10">
    <property type="entry name" value="Winged helix-like DNA-binding domain superfamily/Winged helix DNA-binding domain"/>
    <property type="match status" value="1"/>
</dbReference>
<evidence type="ECO:0000313" key="5">
    <source>
        <dbReference type="Proteomes" id="UP000308539"/>
    </source>
</evidence>
<dbReference type="InterPro" id="IPR036388">
    <property type="entry name" value="WH-like_DNA-bd_sf"/>
</dbReference>
<dbReference type="PANTHER" id="PTHR33795">
    <property type="entry name" value="INSERTION ELEMENT IS150 PROTEIN INSJ"/>
    <property type="match status" value="1"/>
</dbReference>
<dbReference type="InterPro" id="IPR010921">
    <property type="entry name" value="Trp_repressor/repl_initiator"/>
</dbReference>
<evidence type="ECO:0000256" key="2">
    <source>
        <dbReference type="SAM" id="Coils"/>
    </source>
</evidence>
<organism evidence="4 5">
    <name type="scientific">Lysinibacillus varians</name>
    <dbReference type="NCBI Taxonomy" id="1145276"/>
    <lineage>
        <taxon>Bacteria</taxon>
        <taxon>Bacillati</taxon>
        <taxon>Bacillota</taxon>
        <taxon>Bacilli</taxon>
        <taxon>Bacillales</taxon>
        <taxon>Bacillaceae</taxon>
        <taxon>Lysinibacillus</taxon>
    </lineage>
</organism>
<keyword evidence="5" id="KW-1185">Reference proteome</keyword>
<keyword evidence="2" id="KW-0175">Coiled coil</keyword>
<protein>
    <submittedName>
        <fullName evidence="4">Helix-turn-helix domain-containing protein</fullName>
    </submittedName>
</protein>
<name>A0ABY2TET6_9BACI</name>
<dbReference type="SUPFAM" id="SSF48295">
    <property type="entry name" value="TrpR-like"/>
    <property type="match status" value="1"/>
</dbReference>
<feature type="domain" description="Insertion element IS150 protein InsJ-like helix-turn-helix" evidence="3">
    <location>
        <begin position="6"/>
        <end position="53"/>
    </location>
</feature>
<dbReference type="Pfam" id="PF13518">
    <property type="entry name" value="HTH_28"/>
    <property type="match status" value="1"/>
</dbReference>
<feature type="coiled-coil region" evidence="2">
    <location>
        <begin position="122"/>
        <end position="149"/>
    </location>
</feature>
<dbReference type="InterPro" id="IPR052057">
    <property type="entry name" value="IS150/IS1296_orfA-like"/>
</dbReference>
<dbReference type="PANTHER" id="PTHR33795:SF1">
    <property type="entry name" value="INSERTION ELEMENT IS150 PROTEIN INSJ"/>
    <property type="match status" value="1"/>
</dbReference>